<dbReference type="InterPro" id="IPR038765">
    <property type="entry name" value="Papain-like_cys_pep_sf"/>
</dbReference>
<keyword evidence="7" id="KW-0833">Ubl conjugation pathway</keyword>
<feature type="region of interest" description="Disordered" evidence="14">
    <location>
        <begin position="194"/>
        <end position="220"/>
    </location>
</feature>
<sequence>MRQLLSKNYADTTQYFLYICNAKSGAIILKNKLWYLFDPHCIPMIPCSPAHVIKTDKLDSLLSHIAGPNDEYTACFLYIVPQGYVGPDQFIANHYRVVSYDKIHGPQINLSDIIVPDQNTILLQPTLPSISDEGQPTDDIVTEKITSPPSRESTKTQPDPDTQKKKQGHTNTRPKITIVPTKDPDIIEAVDDPIEDNRDTVSTPIPETTNVRNKINPNRRPKITIVPIQDTPSPEEKDTHMIDVSAVTQTGSGTSNKRGQAQSTNPSNDREELGNLLAKVKRRRLDSHNDVPDRPNTPAPDATIVELEDFDIEEPIMLEDDFDVADFLDVNNLEEELAALEDLIAEDIAEDMSDDEYIEQDIVVSFSTLNRLIDNLGAHAHISGLPVMIDPDTRQHYRETIALHSLDRLLTAIILEHGLISHPSKSPSICKSLLQFFILWAKKLKFESTDIDILLSSNLEIPVIYDLIEAGSFKDKTFLGHLVSKLQACFPLLHQQYSDNYRTLMGKINNMNQSISFMEHERTFESLIMELTSSFPEGFYIVCNKSEHDHLVSKLTSLKEDLAQQNSNINNQEEYFKTLMSSLISNQPPVRPAVFLDVLRDQKIQTLEQKCLELQKNIEDEMIRDLEDFSSSLGEATDVSHVPDIDLLLQRILNTINFLRFCTTELNLESNKIIHVIERLQYIGGEAADIFNQSWPFEGLEVQPVISIFSQVRERLRSIQEQQANKEKLENILVEIEALIDSQKNTSGGETTDLPISLLETYMVNAGALVTPNTPNHDRYQKLKSTIQTFSVSEGHMIDKILHLQFNNLQEELPKIMDTYSSSDALKQSNVVKSALQATTVEIIKEYCKKISMRDLKSLPNTTMVAIYNLMSVSMESDASTLQDIMGKLVKVAKKSDPKDDLDTLNMLANELSSIKKSLTGSKINKTLKRECYTLVQKFTKTIETYIDSRTLEDWKLKVKEFTPTNLHDVMLFINSAPTPKAKQYAKRTLKETIERLKAQQEKQIQQDTQVVPMDEDPVHTSHTRTVRIWPKIQEAFNNFTFLMLTPQDWEDLSREYESLTPSARATLGPSLMKLMTNVEKTVDEMISERIETLLTNPEDASIDPPSWIVKFESNANFFLKTINLPLVNEHANKLTLKCLLLQQCLSTNDVRAAALGSVLEPATKIYTSLIERLDAAYNEYYIQTNSEVAAYVSKLTNEPEIAHTPPTLIPWKIVIPFEDQQSIDSLPAPFVSAIKTHEKYLIAKNQTDMEMFKHNISEAEAHFRLSMEKHKETLMNTLKQALNTAPVTITSKKLHGLEPIAYLENILRDKNILEKETYSTTLSCLSWLEFACKTIMAIETRMNHNTLNSMLKEINSHKEKIVALKAMETEANKSNDPTMIKRAIKELDHKRIQGGTNTIKEWEEKLRQIETMIMDVETQTEIVKTLENIVATITVATDTIQIMNITQEIITLTHKADAANIKTKNTSLYAKILELRNYAQYRMEFYKYYSDYPSVISPQNDLSLIQPTIDIRKRLEIYGHVVKTPITTWLEVIPTIDNVRPTLVPVNNGPPLNWMPIFPNPFYVLAHVLPNRNNGTVAVEAISSAIVKKLGHMSMAILWNHWEDVQQIAPDIISSYVKQYLNTDLVNNDFASMTLLTHMITMALKGPVELPETEVIPTNIVRLNHAQTIGLIIALWPKLGFSMLQRPTFSEAVSVYMDILSKIYTIIPNLWLEKYIDDNVININYMNHSTYFTDAFLMCPGKWKSTNILKYMWENPEFLKICNHDAKIARITFLMWAYSSLDPVIINQLWSSFTNKNIHSHNSYIDLLSHIIQNNHTTWKVETNTLQPSHVYGNVTGRMFVKSSGNIHLPHKETSITTFEIILGSIMFHVPCYIMAASKLIQGSKHGDILLVSTVLDCLGQKDPFKTFQAAPRTEEITMDILKDVCTKEEESIFHNHIKWLQGSTRDTWKSVLPSPLVVLVDLSDTLIGAHIPGNTQNFSSHVHLIISTQNKNWPNEDLIHISGHPNEDVLTRLGTELSLYKDVNLDHIFHGYPKGLVDYGRDDREDQEAEVESSDTLEDFNPSSYSIKPADSKTDIVSKINALEDINQSFTVDEIVPIKEDIREQHPTLISLNPERESTQEPHPVLIVKPQRPPISESIEKPRAVPPSDARGKFSWSLKLPEHHHETFKQPSQQTTQKQYLEQPKKIAPTSLTSKAQTLPIPSSVAKLSYKHPSKQPNDLQSNPQSPPPIKHRDWKPAAKIDPVTIESEVVKSQPKVFKRLPKIIIPGIIDTKETASYNIDQSSEIYSTNQDEEKDSLIKPTEQSDVMPSETIFSKPRPVKIDIPEQYVPGKGEDTLSDDPVHISPIVSPTVKIQLPSIEEIIRDPETLSRPRPKIISIPGLVSSSTQSVEELSTYMTEAKLNLINFIELIQTKIRHAKKTLLTSIHRIKLFYL</sequence>
<feature type="compositionally biased region" description="Polar residues" evidence="14">
    <location>
        <begin position="248"/>
        <end position="267"/>
    </location>
</feature>
<feature type="compositionally biased region" description="Polar residues" evidence="14">
    <location>
        <begin position="144"/>
        <end position="160"/>
    </location>
</feature>
<feature type="coiled-coil region" evidence="13">
    <location>
        <begin position="712"/>
        <end position="746"/>
    </location>
</feature>
<evidence type="ECO:0000256" key="3">
    <source>
        <dbReference type="ARBA" id="ARBA00022581"/>
    </source>
</evidence>
<feature type="region of interest" description="Disordered" evidence="14">
    <location>
        <begin position="2042"/>
        <end position="2067"/>
    </location>
</feature>
<evidence type="ECO:0000313" key="16">
    <source>
        <dbReference type="EMBL" id="UNP64456.1"/>
    </source>
</evidence>
<evidence type="ECO:0000256" key="8">
    <source>
        <dbReference type="ARBA" id="ARBA00022801"/>
    </source>
</evidence>
<evidence type="ECO:0000256" key="7">
    <source>
        <dbReference type="ARBA" id="ARBA00022786"/>
    </source>
</evidence>
<feature type="compositionally biased region" description="Acidic residues" evidence="14">
    <location>
        <begin position="2047"/>
        <end position="2060"/>
    </location>
</feature>
<dbReference type="Pfam" id="PF04843">
    <property type="entry name" value="Herpes_teg_N"/>
    <property type="match status" value="1"/>
</dbReference>
<keyword evidence="11" id="KW-1127">Modulation of host ubiquitin pathway by viral deubiquitinase</keyword>
<protein>
    <submittedName>
        <fullName evidence="16">Tegument protein</fullName>
    </submittedName>
</protein>
<feature type="compositionally biased region" description="Polar residues" evidence="14">
    <location>
        <begin position="2217"/>
        <end position="2226"/>
    </location>
</feature>
<keyword evidence="8" id="KW-0378">Hydrolase</keyword>
<evidence type="ECO:0000259" key="15">
    <source>
        <dbReference type="PROSITE" id="PS51521"/>
    </source>
</evidence>
<dbReference type="GO" id="GO:0008234">
    <property type="term" value="F:cysteine-type peptidase activity"/>
    <property type="evidence" value="ECO:0007669"/>
    <property type="project" value="UniProtKB-KW"/>
</dbReference>
<evidence type="ECO:0000256" key="6">
    <source>
        <dbReference type="ARBA" id="ARBA00022737"/>
    </source>
</evidence>
<proteinExistence type="predicted"/>
<dbReference type="GO" id="GO:0039648">
    <property type="term" value="P:symbiont-mediated perturbation of host ubiquitin-like protein modification"/>
    <property type="evidence" value="ECO:0007669"/>
    <property type="project" value="UniProtKB-KW"/>
</dbReference>
<evidence type="ECO:0000256" key="13">
    <source>
        <dbReference type="SAM" id="Coils"/>
    </source>
</evidence>
<evidence type="ECO:0000256" key="1">
    <source>
        <dbReference type="ARBA" id="ARBA00022562"/>
    </source>
</evidence>
<dbReference type="InterPro" id="IPR006928">
    <property type="entry name" value="Herpes_teg_USP"/>
</dbReference>
<keyword evidence="2" id="KW-0920">Virion tegument</keyword>
<name>A0A9Q8QW65_9GAMA</name>
<evidence type="ECO:0000256" key="2">
    <source>
        <dbReference type="ARBA" id="ARBA00022580"/>
    </source>
</evidence>
<accession>A0A9Q8QW65</accession>
<organism evidence="16 17">
    <name type="scientific">Saguinine gammaherpesvirus 1</name>
    <dbReference type="NCBI Taxonomy" id="2169901"/>
    <lineage>
        <taxon>Viruses</taxon>
        <taxon>Duplodnaviria</taxon>
        <taxon>Heunggongvirae</taxon>
        <taxon>Peploviricota</taxon>
        <taxon>Herviviricetes</taxon>
        <taxon>Herpesvirales</taxon>
        <taxon>Orthoherpesviridae</taxon>
        <taxon>Gammaherpesvirinae</taxon>
    </lineage>
</organism>
<keyword evidence="3" id="KW-0945">Host-virus interaction</keyword>
<feature type="compositionally biased region" description="Polar residues" evidence="14">
    <location>
        <begin position="200"/>
        <end position="216"/>
    </location>
</feature>
<feature type="region of interest" description="Disordered" evidence="14">
    <location>
        <begin position="248"/>
        <end position="272"/>
    </location>
</feature>
<evidence type="ECO:0000256" key="12">
    <source>
        <dbReference type="ARBA" id="ARBA00023200"/>
    </source>
</evidence>
<evidence type="ECO:0000256" key="11">
    <source>
        <dbReference type="ARBA" id="ARBA00022876"/>
    </source>
</evidence>
<evidence type="ECO:0000256" key="4">
    <source>
        <dbReference type="ARBA" id="ARBA00022662"/>
    </source>
</evidence>
<keyword evidence="13" id="KW-0175">Coiled coil</keyword>
<keyword evidence="4" id="KW-1130">Modulation of host ubiquitin pathway by virus</keyword>
<keyword evidence="9" id="KW-0788">Thiol protease</keyword>
<feature type="region of interest" description="Disordered" evidence="14">
    <location>
        <begin position="2132"/>
        <end position="2156"/>
    </location>
</feature>
<dbReference type="GO" id="GO:0044423">
    <property type="term" value="C:virion component"/>
    <property type="evidence" value="ECO:0007669"/>
    <property type="project" value="UniProtKB-KW"/>
</dbReference>
<keyword evidence="1" id="KW-1048">Host nucleus</keyword>
<evidence type="ECO:0000256" key="5">
    <source>
        <dbReference type="ARBA" id="ARBA00022670"/>
    </source>
</evidence>
<feature type="region of interest" description="Disordered" evidence="14">
    <location>
        <begin position="2211"/>
        <end position="2237"/>
    </location>
</feature>
<dbReference type="EMBL" id="OK337614">
    <property type="protein sequence ID" value="UNP64456.1"/>
    <property type="molecule type" value="Genomic_DNA"/>
</dbReference>
<evidence type="ECO:0000256" key="10">
    <source>
        <dbReference type="ARBA" id="ARBA00022844"/>
    </source>
</evidence>
<dbReference type="Proteomes" id="UP001142430">
    <property type="component" value="Segment"/>
</dbReference>
<keyword evidence="6" id="KW-0677">Repeat</keyword>
<keyword evidence="10" id="KW-0946">Virion</keyword>
<dbReference type="PROSITE" id="PS51521">
    <property type="entry name" value="HTUSP"/>
    <property type="match status" value="1"/>
</dbReference>
<evidence type="ECO:0000313" key="17">
    <source>
        <dbReference type="Proteomes" id="UP001142430"/>
    </source>
</evidence>
<dbReference type="SUPFAM" id="SSF54001">
    <property type="entry name" value="Cysteine proteinases"/>
    <property type="match status" value="1"/>
</dbReference>
<feature type="region of interest" description="Disordered" evidence="14">
    <location>
        <begin position="127"/>
        <end position="180"/>
    </location>
</feature>
<dbReference type="Gene3D" id="3.90.70.120">
    <property type="match status" value="1"/>
</dbReference>
<evidence type="ECO:0000256" key="14">
    <source>
        <dbReference type="SAM" id="MobiDB-lite"/>
    </source>
</evidence>
<feature type="domain" description="Peptidase C76" evidence="15">
    <location>
        <begin position="1"/>
        <end position="100"/>
    </location>
</feature>
<reference evidence="16" key="1">
    <citation type="submission" date="2021-09" db="EMBL/GenBank/DDBJ databases">
        <title>The complete genome of the Saguinine gammaherpesvirus 1 (SgGHV-1).</title>
        <authorList>
            <person name="Marti-Carreras J."/>
            <person name="Maes P."/>
        </authorList>
    </citation>
    <scope>NUCLEOTIDE SEQUENCE</scope>
    <source>
        <strain evidence="16">S338D</strain>
    </source>
</reference>
<keyword evidence="5" id="KW-0645">Protease</keyword>
<evidence type="ECO:0000256" key="9">
    <source>
        <dbReference type="ARBA" id="ARBA00022807"/>
    </source>
</evidence>
<keyword evidence="12" id="KW-1035">Host cytoplasm</keyword>
<dbReference type="GO" id="GO:0006508">
    <property type="term" value="P:proteolysis"/>
    <property type="evidence" value="ECO:0007669"/>
    <property type="project" value="UniProtKB-KW"/>
</dbReference>